<dbReference type="Gene3D" id="3.30.2310.20">
    <property type="entry name" value="RelE-like"/>
    <property type="match status" value="1"/>
</dbReference>
<dbReference type="EMBL" id="PEZL01000005">
    <property type="protein sequence ID" value="PIS13700.1"/>
    <property type="molecule type" value="Genomic_DNA"/>
</dbReference>
<dbReference type="AlphaFoldDB" id="A0A2H0WM17"/>
<comment type="caution">
    <text evidence="1">The sequence shown here is derived from an EMBL/GenBank/DDBJ whole genome shotgun (WGS) entry which is preliminary data.</text>
</comment>
<dbReference type="Proteomes" id="UP000230353">
    <property type="component" value="Unassembled WGS sequence"/>
</dbReference>
<dbReference type="InterPro" id="IPR035093">
    <property type="entry name" value="RelE/ParE_toxin_dom_sf"/>
</dbReference>
<evidence type="ECO:0000313" key="1">
    <source>
        <dbReference type="EMBL" id="PIS13700.1"/>
    </source>
</evidence>
<gene>
    <name evidence="1" type="ORF">COT67_00290</name>
</gene>
<evidence type="ECO:0000313" key="2">
    <source>
        <dbReference type="Proteomes" id="UP000230353"/>
    </source>
</evidence>
<proteinExistence type="predicted"/>
<name>A0A2H0WM17_9BACT</name>
<accession>A0A2H0WM17</accession>
<reference evidence="2" key="1">
    <citation type="submission" date="2017-09" db="EMBL/GenBank/DDBJ databases">
        <title>Depth-based differentiation of microbial function through sediment-hosted aquifers and enrichment of novel symbionts in the deep terrestrial subsurface.</title>
        <authorList>
            <person name="Probst A.J."/>
            <person name="Ladd B."/>
            <person name="Jarett J.K."/>
            <person name="Geller-Mcgrath D.E."/>
            <person name="Sieber C.M.K."/>
            <person name="Emerson J.B."/>
            <person name="Anantharaman K."/>
            <person name="Thomas B.C."/>
            <person name="Malmstrom R."/>
            <person name="Stieglmeier M."/>
            <person name="Klingl A."/>
            <person name="Woyke T."/>
            <person name="Ryan C.M."/>
            <person name="Banfield J.F."/>
        </authorList>
    </citation>
    <scope>NUCLEOTIDE SEQUENCE [LARGE SCALE GENOMIC DNA]</scope>
</reference>
<evidence type="ECO:0008006" key="3">
    <source>
        <dbReference type="Google" id="ProtNLM"/>
    </source>
</evidence>
<sequence length="81" mass="9865">MEKIEKLFRKISKKDRAKLLALVNELLDKNKRQNLRTEKIKDSDFYKIRKGDFRIIFHFEINDEAVIDSIKLRNEKTYHNL</sequence>
<dbReference type="SUPFAM" id="SSF143011">
    <property type="entry name" value="RelE-like"/>
    <property type="match status" value="1"/>
</dbReference>
<protein>
    <recommendedName>
        <fullName evidence="3">Type II toxin-antitoxin system RelE/ParE family toxin</fullName>
    </recommendedName>
</protein>
<organism evidence="1 2">
    <name type="scientific">Candidatus Tagabacteria bacterium CG09_land_8_20_14_0_10_41_14</name>
    <dbReference type="NCBI Taxonomy" id="1975021"/>
    <lineage>
        <taxon>Bacteria</taxon>
        <taxon>Candidatus Tagaibacteriota</taxon>
    </lineage>
</organism>